<dbReference type="PANTHER" id="PTHR42770">
    <property type="entry name" value="AMINO ACID TRANSPORTER-RELATED"/>
    <property type="match status" value="1"/>
</dbReference>
<feature type="transmembrane region" description="Helical" evidence="5">
    <location>
        <begin position="156"/>
        <end position="176"/>
    </location>
</feature>
<dbReference type="EMBL" id="JBEWSZ010000001">
    <property type="protein sequence ID" value="MET2829207.1"/>
    <property type="molecule type" value="Genomic_DNA"/>
</dbReference>
<evidence type="ECO:0000256" key="5">
    <source>
        <dbReference type="SAM" id="Phobius"/>
    </source>
</evidence>
<feature type="transmembrane region" description="Helical" evidence="5">
    <location>
        <begin position="230"/>
        <end position="251"/>
    </location>
</feature>
<feature type="transmembrane region" description="Helical" evidence="5">
    <location>
        <begin position="285"/>
        <end position="313"/>
    </location>
</feature>
<keyword evidence="2 5" id="KW-0812">Transmembrane</keyword>
<dbReference type="Pfam" id="PF00324">
    <property type="entry name" value="AA_permease"/>
    <property type="match status" value="1"/>
</dbReference>
<accession>A0ABV2DGT4</accession>
<feature type="transmembrane region" description="Helical" evidence="5">
    <location>
        <begin position="334"/>
        <end position="357"/>
    </location>
</feature>
<keyword evidence="4 5" id="KW-0472">Membrane</keyword>
<evidence type="ECO:0000256" key="3">
    <source>
        <dbReference type="ARBA" id="ARBA00022989"/>
    </source>
</evidence>
<gene>
    <name evidence="7" type="ORF">ABVQ20_19680</name>
</gene>
<feature type="domain" description="Amino acid permease/ SLC12A" evidence="6">
    <location>
        <begin position="32"/>
        <end position="419"/>
    </location>
</feature>
<feature type="transmembrane region" description="Helical" evidence="5">
    <location>
        <begin position="399"/>
        <end position="419"/>
    </location>
</feature>
<evidence type="ECO:0000256" key="4">
    <source>
        <dbReference type="ARBA" id="ARBA00023136"/>
    </source>
</evidence>
<evidence type="ECO:0000256" key="1">
    <source>
        <dbReference type="ARBA" id="ARBA00004141"/>
    </source>
</evidence>
<feature type="transmembrane region" description="Helical" evidence="5">
    <location>
        <begin position="48"/>
        <end position="71"/>
    </location>
</feature>
<feature type="transmembrane region" description="Helical" evidence="5">
    <location>
        <begin position="20"/>
        <end position="41"/>
    </location>
</feature>
<feature type="transmembrane region" description="Helical" evidence="5">
    <location>
        <begin position="130"/>
        <end position="149"/>
    </location>
</feature>
<keyword evidence="3 5" id="KW-1133">Transmembrane helix</keyword>
<dbReference type="RefSeq" id="WP_354461166.1">
    <property type="nucleotide sequence ID" value="NZ_JBEWSZ010000001.1"/>
</dbReference>
<protein>
    <submittedName>
        <fullName evidence="7">APC family permease</fullName>
    </submittedName>
</protein>
<feature type="transmembrane region" description="Helical" evidence="5">
    <location>
        <begin position="77"/>
        <end position="95"/>
    </location>
</feature>
<evidence type="ECO:0000313" key="8">
    <source>
        <dbReference type="Proteomes" id="UP001548832"/>
    </source>
</evidence>
<reference evidence="7 8" key="1">
    <citation type="submission" date="2024-06" db="EMBL/GenBank/DDBJ databases">
        <authorList>
            <person name="Kim D.-U."/>
        </authorList>
    </citation>
    <scope>NUCLEOTIDE SEQUENCE [LARGE SCALE GENOMIC DNA]</scope>
    <source>
        <strain evidence="7 8">KACC15460</strain>
    </source>
</reference>
<comment type="subcellular location">
    <subcellularLocation>
        <location evidence="1">Membrane</location>
        <topology evidence="1">Multi-pass membrane protein</topology>
    </subcellularLocation>
</comment>
<evidence type="ECO:0000256" key="2">
    <source>
        <dbReference type="ARBA" id="ARBA00022692"/>
    </source>
</evidence>
<dbReference type="InterPro" id="IPR050367">
    <property type="entry name" value="APC_superfamily"/>
</dbReference>
<dbReference type="PANTHER" id="PTHR42770:SF7">
    <property type="entry name" value="MEMBRANE PROTEIN"/>
    <property type="match status" value="1"/>
</dbReference>
<dbReference type="Proteomes" id="UP001548832">
    <property type="component" value="Unassembled WGS sequence"/>
</dbReference>
<evidence type="ECO:0000259" key="6">
    <source>
        <dbReference type="Pfam" id="PF00324"/>
    </source>
</evidence>
<feature type="transmembrane region" description="Helical" evidence="5">
    <location>
        <begin position="196"/>
        <end position="218"/>
    </location>
</feature>
<dbReference type="InterPro" id="IPR004841">
    <property type="entry name" value="AA-permease/SLC12A_dom"/>
</dbReference>
<dbReference type="Gene3D" id="1.20.1740.10">
    <property type="entry name" value="Amino acid/polyamine transporter I"/>
    <property type="match status" value="1"/>
</dbReference>
<feature type="transmembrane region" description="Helical" evidence="5">
    <location>
        <begin position="431"/>
        <end position="450"/>
    </location>
</feature>
<feature type="transmembrane region" description="Helical" evidence="5">
    <location>
        <begin position="102"/>
        <end position="124"/>
    </location>
</feature>
<organism evidence="7 8">
    <name type="scientific">Mesorhizobium shangrilense</name>
    <dbReference type="NCBI Taxonomy" id="460060"/>
    <lineage>
        <taxon>Bacteria</taxon>
        <taxon>Pseudomonadati</taxon>
        <taxon>Pseudomonadota</taxon>
        <taxon>Alphaproteobacteria</taxon>
        <taxon>Hyphomicrobiales</taxon>
        <taxon>Phyllobacteriaceae</taxon>
        <taxon>Mesorhizobium</taxon>
    </lineage>
</organism>
<proteinExistence type="predicted"/>
<evidence type="ECO:0000313" key="7">
    <source>
        <dbReference type="EMBL" id="MET2829207.1"/>
    </source>
</evidence>
<name>A0ABV2DGT4_9HYPH</name>
<dbReference type="PIRSF" id="PIRSF006060">
    <property type="entry name" value="AA_transporter"/>
    <property type="match status" value="1"/>
</dbReference>
<comment type="caution">
    <text evidence="7">The sequence shown here is derived from an EMBL/GenBank/DDBJ whole genome shotgun (WGS) entry which is preliminary data.</text>
</comment>
<sequence>MSNPDYAENAVSRPVGFWEAVAQSAALVSPAVGVTAGNIYVAQYAGFASPLAFVSAFIICVAIAIVIRGYASRITTAGSFYIYLTQTFGPVAGFISGAMQLGAYLILLIFQPLFFAIFMTGTFPALGGHWGLWACAICAFSVALTVSGVKPSLRAGLVLLAIEVTAFMVLAVAILVKSGANGLSIAPFLPSSSVQGLSGLLLGNVFTIFAFVGFESATTLSGEVRNPARTIPFAVMATTIALGAFFVLVTYCEVIGFGMTDAGLKELTTNPSPFAELALRFGGPWLQVLIVSATGFSLLALNLVTFSAASRLISALGRDGYAPRWLAQLNKAEAPGNAAVSLGVAAAIICFLLGAAYSPENVAGWTSFLATLFFIICYAMLIFGLPIFIRRRYPRDFRIVEHGVVPAVAMAGVLLVAYGNVYPFPPAPLGYFVYVAILAVVLAWAFARTIQARNPDRLGKIAKTLAD</sequence>
<feature type="transmembrane region" description="Helical" evidence="5">
    <location>
        <begin position="363"/>
        <end position="387"/>
    </location>
</feature>
<keyword evidence="8" id="KW-1185">Reference proteome</keyword>